<organism evidence="8 9">
    <name type="scientific">Actinobaculum suis</name>
    <dbReference type="NCBI Taxonomy" id="1657"/>
    <lineage>
        <taxon>Bacteria</taxon>
        <taxon>Bacillati</taxon>
        <taxon>Actinomycetota</taxon>
        <taxon>Actinomycetes</taxon>
        <taxon>Actinomycetales</taxon>
        <taxon>Actinomycetaceae</taxon>
        <taxon>Actinobaculum</taxon>
    </lineage>
</organism>
<dbReference type="Proteomes" id="UP001273799">
    <property type="component" value="Unassembled WGS sequence"/>
</dbReference>
<reference evidence="9" key="2">
    <citation type="submission" date="2016-10" db="EMBL/GenBank/DDBJ databases">
        <authorList>
            <person name="Varghese N."/>
        </authorList>
    </citation>
    <scope>NUCLEOTIDE SEQUENCE [LARGE SCALE GENOMIC DNA]</scope>
    <source>
        <strain evidence="9">DSM 20639</strain>
    </source>
</reference>
<evidence type="ECO:0000256" key="4">
    <source>
        <dbReference type="ARBA" id="ARBA00022777"/>
    </source>
</evidence>
<dbReference type="EC" id="2.7.1.-" evidence="7"/>
<dbReference type="Pfam" id="PF00294">
    <property type="entry name" value="PfkB"/>
    <property type="match status" value="1"/>
</dbReference>
<dbReference type="AlphaFoldDB" id="A0A1G6ZJ21"/>
<evidence type="ECO:0000256" key="2">
    <source>
        <dbReference type="ARBA" id="ARBA00022679"/>
    </source>
</evidence>
<dbReference type="PROSITE" id="PS00584">
    <property type="entry name" value="PFKB_KINASES_2"/>
    <property type="match status" value="1"/>
</dbReference>
<keyword evidence="2 7" id="KW-0808">Transferase</keyword>
<dbReference type="PANTHER" id="PTHR43085">
    <property type="entry name" value="HEXOKINASE FAMILY MEMBER"/>
    <property type="match status" value="1"/>
</dbReference>
<accession>A0A1G6ZJ21</accession>
<comment type="similarity">
    <text evidence="1">Belongs to the carbohydrate kinase PfkB family.</text>
</comment>
<dbReference type="InterPro" id="IPR011611">
    <property type="entry name" value="PfkB_dom"/>
</dbReference>
<keyword evidence="4 8" id="KW-0418">Kinase</keyword>
<dbReference type="InterPro" id="IPR029056">
    <property type="entry name" value="Ribokinase-like"/>
</dbReference>
<evidence type="ECO:0000256" key="3">
    <source>
        <dbReference type="ARBA" id="ARBA00022741"/>
    </source>
</evidence>
<evidence type="ECO:0000313" key="8">
    <source>
        <dbReference type="EMBL" id="SDE01546.1"/>
    </source>
</evidence>
<dbReference type="InterPro" id="IPR002173">
    <property type="entry name" value="Carboh/pur_kinase_PfkB_CS"/>
</dbReference>
<dbReference type="InterPro" id="IPR050306">
    <property type="entry name" value="PfkB_Carbo_kinase"/>
</dbReference>
<evidence type="ECO:0000256" key="5">
    <source>
        <dbReference type="ARBA" id="ARBA00022840"/>
    </source>
</evidence>
<feature type="domain" description="Carbohydrate kinase PfkB" evidence="6">
    <location>
        <begin position="4"/>
        <end position="301"/>
    </location>
</feature>
<evidence type="ECO:0000313" key="9">
    <source>
        <dbReference type="Proteomes" id="UP000182744"/>
    </source>
</evidence>
<dbReference type="EMBL" id="JAWNFU010000004">
    <property type="protein sequence ID" value="MDY5153930.1"/>
    <property type="molecule type" value="Genomic_DNA"/>
</dbReference>
<sequence>MNEQILVAGEALIDSIAAAGQAPREVVGGSLFNVAGGLARLGVPTDFATWFGKDARGQQIAAHARKLGVRIVPGSAQATATSVAHARLDADGKASYTFEVESDIPALENLGDIGHVHIGSYSAVVSPSGEKIAALAAAQARRATISYDPNCRPDLMGDPDAARKKIMALVELADIVKVSDEDLHWLYPGLALSEILAQWAQISIPLLVVTRGAEPALVSVRGETPFHALASRKVPVGDTVGAGDSFMAGLLTGLYRDRFIAAGAARERLRQASFADFGIALQIAQTCAAITVSANGAYAPTRAEVAAAF</sequence>
<protein>
    <submittedName>
        <fullName evidence="7">Carbohydrate kinase</fullName>
        <ecNumber evidence="7">2.7.1.-</ecNumber>
    </submittedName>
    <submittedName>
        <fullName evidence="8">Fructokinase</fullName>
    </submittedName>
</protein>
<evidence type="ECO:0000256" key="1">
    <source>
        <dbReference type="ARBA" id="ARBA00010688"/>
    </source>
</evidence>
<keyword evidence="5" id="KW-0067">ATP-binding</keyword>
<dbReference type="SUPFAM" id="SSF53613">
    <property type="entry name" value="Ribokinase-like"/>
    <property type="match status" value="1"/>
</dbReference>
<name>A0A1G6ZJ21_9ACTO</name>
<dbReference type="RefSeq" id="WP_074660848.1">
    <property type="nucleotide sequence ID" value="NZ_FNAU01000001.1"/>
</dbReference>
<evidence type="ECO:0000313" key="7">
    <source>
        <dbReference type="EMBL" id="MDY5153930.1"/>
    </source>
</evidence>
<dbReference type="GO" id="GO:0005524">
    <property type="term" value="F:ATP binding"/>
    <property type="evidence" value="ECO:0007669"/>
    <property type="project" value="UniProtKB-KW"/>
</dbReference>
<reference evidence="7" key="3">
    <citation type="submission" date="2023-10" db="EMBL/GenBank/DDBJ databases">
        <title>Whole Genome based description of the genera Actinobaculum and Actinotignum reveals a complex phylogenetic relationship within the species included in the genus Actinotignum.</title>
        <authorList>
            <person name="Jensen C.S."/>
            <person name="Dargis R."/>
            <person name="Kemp M."/>
            <person name="Christensen J.J."/>
        </authorList>
    </citation>
    <scope>NUCLEOTIDE SEQUENCE</scope>
    <source>
        <strain evidence="7">Actinobaculum_suis_CCUG19206T</strain>
    </source>
</reference>
<dbReference type="GO" id="GO:0016301">
    <property type="term" value="F:kinase activity"/>
    <property type="evidence" value="ECO:0007669"/>
    <property type="project" value="UniProtKB-KW"/>
</dbReference>
<reference evidence="8" key="1">
    <citation type="submission" date="2016-10" db="EMBL/GenBank/DDBJ databases">
        <authorList>
            <person name="de Groot N.N."/>
        </authorList>
    </citation>
    <scope>NUCLEOTIDE SEQUENCE [LARGE SCALE GENOMIC DNA]</scope>
    <source>
        <strain evidence="8">DSM 20639</strain>
    </source>
</reference>
<gene>
    <name evidence="7" type="ORF">R6G71_07740</name>
    <name evidence="8" type="ORF">SAMN05421878_101105</name>
</gene>
<evidence type="ECO:0000259" key="6">
    <source>
        <dbReference type="Pfam" id="PF00294"/>
    </source>
</evidence>
<dbReference type="EMBL" id="FNAU01000001">
    <property type="protein sequence ID" value="SDE01546.1"/>
    <property type="molecule type" value="Genomic_DNA"/>
</dbReference>
<dbReference type="Gene3D" id="3.40.1190.20">
    <property type="match status" value="1"/>
</dbReference>
<keyword evidence="9" id="KW-1185">Reference proteome</keyword>
<dbReference type="PANTHER" id="PTHR43085:SF1">
    <property type="entry name" value="PSEUDOURIDINE KINASE-RELATED"/>
    <property type="match status" value="1"/>
</dbReference>
<dbReference type="CDD" id="cd01167">
    <property type="entry name" value="bac_FRK"/>
    <property type="match status" value="1"/>
</dbReference>
<keyword evidence="3" id="KW-0547">Nucleotide-binding</keyword>
<dbReference type="Proteomes" id="UP000182744">
    <property type="component" value="Unassembled WGS sequence"/>
</dbReference>
<proteinExistence type="inferred from homology"/>